<name>A0A402C4I5_RHOWR</name>
<protein>
    <submittedName>
        <fullName evidence="1">Transcriptional regulator, TetR family</fullName>
    </submittedName>
</protein>
<proteinExistence type="predicted"/>
<reference evidence="1 2" key="1">
    <citation type="submission" date="2018-11" db="EMBL/GenBank/DDBJ databases">
        <title>Microbial catabolism of amino acid.</title>
        <authorList>
            <person name="Hibi M."/>
            <person name="Ogawa J."/>
        </authorList>
    </citation>
    <scope>NUCLEOTIDE SEQUENCE [LARGE SCALE GENOMIC DNA]</scope>
    <source>
        <strain evidence="1 2">C31-06</strain>
    </source>
</reference>
<organism evidence="1 2">
    <name type="scientific">Rhodococcus wratislaviensis</name>
    <name type="common">Tsukamurella wratislaviensis</name>
    <dbReference type="NCBI Taxonomy" id="44752"/>
    <lineage>
        <taxon>Bacteria</taxon>
        <taxon>Bacillati</taxon>
        <taxon>Actinomycetota</taxon>
        <taxon>Actinomycetes</taxon>
        <taxon>Mycobacteriales</taxon>
        <taxon>Nocardiaceae</taxon>
        <taxon>Rhodococcus</taxon>
    </lineage>
</organism>
<dbReference type="Proteomes" id="UP000287519">
    <property type="component" value="Unassembled WGS sequence"/>
</dbReference>
<comment type="caution">
    <text evidence="1">The sequence shown here is derived from an EMBL/GenBank/DDBJ whole genome shotgun (WGS) entry which is preliminary data.</text>
</comment>
<evidence type="ECO:0000313" key="2">
    <source>
        <dbReference type="Proteomes" id="UP000287519"/>
    </source>
</evidence>
<gene>
    <name evidence="1" type="ORF">Rhow_001494</name>
</gene>
<evidence type="ECO:0000313" key="1">
    <source>
        <dbReference type="EMBL" id="GCE38442.1"/>
    </source>
</evidence>
<dbReference type="EMBL" id="BHYM01000019">
    <property type="protein sequence ID" value="GCE38442.1"/>
    <property type="molecule type" value="Genomic_DNA"/>
</dbReference>
<dbReference type="AlphaFoldDB" id="A0A402C4I5"/>
<sequence>MIAAREVSAIEQIVMLCHEMARQIVRDPMVRAGIRITFEFSADDRGPAGP</sequence>
<keyword evidence="2" id="KW-1185">Reference proteome</keyword>
<accession>A0A402C4I5</accession>